<dbReference type="SUPFAM" id="SSF69118">
    <property type="entry name" value="AhpD-like"/>
    <property type="match status" value="1"/>
</dbReference>
<dbReference type="PANTHER" id="PTHR34846">
    <property type="entry name" value="4-CARBOXYMUCONOLACTONE DECARBOXYLASE FAMILY PROTEIN (AFU_ORTHOLOGUE AFUA_6G11590)"/>
    <property type="match status" value="1"/>
</dbReference>
<dbReference type="Proteomes" id="UP000675781">
    <property type="component" value="Unassembled WGS sequence"/>
</dbReference>
<gene>
    <name evidence="2" type="ORF">KDL01_29050</name>
</gene>
<accession>A0A941ESQ0</accession>
<comment type="caution">
    <text evidence="2">The sequence shown here is derived from an EMBL/GenBank/DDBJ whole genome shotgun (WGS) entry which is preliminary data.</text>
</comment>
<protein>
    <submittedName>
        <fullName evidence="2">Carboxymuconolactone decarboxylase family protein</fullName>
    </submittedName>
</protein>
<dbReference type="RefSeq" id="WP_212531829.1">
    <property type="nucleotide sequence ID" value="NZ_JAGSOG010000198.1"/>
</dbReference>
<evidence type="ECO:0000313" key="3">
    <source>
        <dbReference type="Proteomes" id="UP000675781"/>
    </source>
</evidence>
<dbReference type="InterPro" id="IPR029032">
    <property type="entry name" value="AhpD-like"/>
</dbReference>
<dbReference type="InterPro" id="IPR004675">
    <property type="entry name" value="AhpD_core"/>
</dbReference>
<dbReference type="PANTHER" id="PTHR34846:SF5">
    <property type="entry name" value="CARBOXYMUCONOLACTONE DECARBOXYLASE-LIKE DOMAIN-CONTAINING PROTEIN"/>
    <property type="match status" value="1"/>
</dbReference>
<name>A0A941ESQ0_9ACTN</name>
<dbReference type="AlphaFoldDB" id="A0A941ESQ0"/>
<dbReference type="Pfam" id="PF02627">
    <property type="entry name" value="CMD"/>
    <property type="match status" value="1"/>
</dbReference>
<proteinExistence type="predicted"/>
<feature type="domain" description="Carboxymuconolactone decarboxylase-like" evidence="1">
    <location>
        <begin position="14"/>
        <end position="94"/>
    </location>
</feature>
<reference evidence="2" key="1">
    <citation type="submission" date="2021-04" db="EMBL/GenBank/DDBJ databases">
        <title>Genome based classification of Actinospica acidithermotolerans sp. nov., an actinobacterium isolated from an Indonesian hot spring.</title>
        <authorList>
            <person name="Kusuma A.B."/>
            <person name="Putra K.E."/>
            <person name="Nafisah S."/>
            <person name="Loh J."/>
            <person name="Nouioui I."/>
            <person name="Goodfellow M."/>
        </authorList>
    </citation>
    <scope>NUCLEOTIDE SEQUENCE</scope>
    <source>
        <strain evidence="2">CSCA 57</strain>
    </source>
</reference>
<dbReference type="GO" id="GO:0051920">
    <property type="term" value="F:peroxiredoxin activity"/>
    <property type="evidence" value="ECO:0007669"/>
    <property type="project" value="InterPro"/>
</dbReference>
<sequence>MTERLAWVKAAPGAYEAMSGLERYAKANLDPLLFELVKLRASYLNGCAFCVDMHAYDALKGGEQLQRILLVAVWREAEHLYTAKERAALALTEEVTTLSGNGGRGVSDEVWAAAAAEFDDTELTNLLTAIATINAWNRFAVSTRMAIPTRTA</sequence>
<keyword evidence="3" id="KW-1185">Reference proteome</keyword>
<evidence type="ECO:0000259" key="1">
    <source>
        <dbReference type="Pfam" id="PF02627"/>
    </source>
</evidence>
<dbReference type="InterPro" id="IPR003779">
    <property type="entry name" value="CMD-like"/>
</dbReference>
<dbReference type="EMBL" id="JAGSOG010000198">
    <property type="protein sequence ID" value="MBR7837362.1"/>
    <property type="molecule type" value="Genomic_DNA"/>
</dbReference>
<evidence type="ECO:0000313" key="2">
    <source>
        <dbReference type="EMBL" id="MBR7837362.1"/>
    </source>
</evidence>
<organism evidence="2 3">
    <name type="scientific">Actinospica durhamensis</name>
    <dbReference type="NCBI Taxonomy" id="1508375"/>
    <lineage>
        <taxon>Bacteria</taxon>
        <taxon>Bacillati</taxon>
        <taxon>Actinomycetota</taxon>
        <taxon>Actinomycetes</taxon>
        <taxon>Catenulisporales</taxon>
        <taxon>Actinospicaceae</taxon>
        <taxon>Actinospica</taxon>
    </lineage>
</organism>
<dbReference type="Gene3D" id="1.20.1290.10">
    <property type="entry name" value="AhpD-like"/>
    <property type="match status" value="1"/>
</dbReference>
<dbReference type="NCBIfam" id="TIGR00778">
    <property type="entry name" value="ahpD_dom"/>
    <property type="match status" value="1"/>
</dbReference>